<dbReference type="Pfam" id="PF02746">
    <property type="entry name" value="MR_MLE_N"/>
    <property type="match status" value="1"/>
</dbReference>
<dbReference type="Proteomes" id="UP001549321">
    <property type="component" value="Unassembled WGS sequence"/>
</dbReference>
<proteinExistence type="predicted"/>
<evidence type="ECO:0000313" key="2">
    <source>
        <dbReference type="EMBL" id="MET4635472.1"/>
    </source>
</evidence>
<reference evidence="2 3" key="1">
    <citation type="submission" date="2024-06" db="EMBL/GenBank/DDBJ databases">
        <title>Sorghum-associated microbial communities from plants grown in Nebraska, USA.</title>
        <authorList>
            <person name="Schachtman D."/>
        </authorList>
    </citation>
    <scope>NUCLEOTIDE SEQUENCE [LARGE SCALE GENOMIC DNA]</scope>
    <source>
        <strain evidence="2 3">3207</strain>
    </source>
</reference>
<evidence type="ECO:0000313" key="3">
    <source>
        <dbReference type="Proteomes" id="UP001549321"/>
    </source>
</evidence>
<dbReference type="InterPro" id="IPR036849">
    <property type="entry name" value="Enolase-like_C_sf"/>
</dbReference>
<dbReference type="InterPro" id="IPR034593">
    <property type="entry name" value="DgoD-like"/>
</dbReference>
<dbReference type="InterPro" id="IPR029017">
    <property type="entry name" value="Enolase-like_N"/>
</dbReference>
<comment type="caution">
    <text evidence="2">The sequence shown here is derived from an EMBL/GenBank/DDBJ whole genome shotgun (WGS) entry which is preliminary data.</text>
</comment>
<dbReference type="Gene3D" id="3.20.20.120">
    <property type="entry name" value="Enolase-like C-terminal domain"/>
    <property type="match status" value="1"/>
</dbReference>
<feature type="domain" description="Mandelate racemase/muconate lactonizing enzyme C-terminal" evidence="1">
    <location>
        <begin position="146"/>
        <end position="242"/>
    </location>
</feature>
<dbReference type="SUPFAM" id="SSF51604">
    <property type="entry name" value="Enolase C-terminal domain-like"/>
    <property type="match status" value="1"/>
</dbReference>
<dbReference type="Pfam" id="PF13378">
    <property type="entry name" value="MR_MLE_C"/>
    <property type="match status" value="1"/>
</dbReference>
<dbReference type="SUPFAM" id="SSF54826">
    <property type="entry name" value="Enolase N-terminal domain-like"/>
    <property type="match status" value="1"/>
</dbReference>
<organism evidence="2 3">
    <name type="scientific">Kaistia defluvii</name>
    <dbReference type="NCBI Taxonomy" id="410841"/>
    <lineage>
        <taxon>Bacteria</taxon>
        <taxon>Pseudomonadati</taxon>
        <taxon>Pseudomonadota</taxon>
        <taxon>Alphaproteobacteria</taxon>
        <taxon>Hyphomicrobiales</taxon>
        <taxon>Kaistiaceae</taxon>
        <taxon>Kaistia</taxon>
    </lineage>
</organism>
<evidence type="ECO:0000259" key="1">
    <source>
        <dbReference type="SMART" id="SM00922"/>
    </source>
</evidence>
<sequence>MKITDIRAYIVEDDHPQYPFRWRTGLAGSGDGTPLDQRPKSAILRMDTDEGITGAIKIGDGEAIASLTRRRLKSLIGENPLMTERLWTKIWEIDRIEELHMRNLGLIDQLAWDIKAKKAGLPLYQLLGGNSNRIQAYASTVTWDTMEEYERYIKECMDVGFTAFKLHAWGDAKEDAKLSHNLRKWTGDDAQLMFDGSAGWDFVTSLWFGRQLEDAGFLWYEEPMREFDLRSYVKLTEQLEIPVLAAETSDGCHWNAATWIDMGALDMMRTSSFYKGGITGAMKVAHLAESHGMRAQVHGMGVANAHICGAIPNNDFYEQLVMSSAQIQGLATMAELPVVDGFITVPETPGLGFEPDWNHLERTALAIV</sequence>
<dbReference type="SMART" id="SM00922">
    <property type="entry name" value="MR_MLE"/>
    <property type="match status" value="1"/>
</dbReference>
<dbReference type="RefSeq" id="WP_354552889.1">
    <property type="nucleotide sequence ID" value="NZ_JBEPSM010000003.1"/>
</dbReference>
<dbReference type="EMBL" id="JBEPSM010000003">
    <property type="protein sequence ID" value="MET4635472.1"/>
    <property type="molecule type" value="Genomic_DNA"/>
</dbReference>
<accession>A0ABV2R2I4</accession>
<gene>
    <name evidence="2" type="ORF">ABIE08_003423</name>
</gene>
<dbReference type="InterPro" id="IPR013342">
    <property type="entry name" value="Mandelate_racemase_C"/>
</dbReference>
<keyword evidence="3" id="KW-1185">Reference proteome</keyword>
<name>A0ABV2R2I4_9HYPH</name>
<dbReference type="InterPro" id="IPR029065">
    <property type="entry name" value="Enolase_C-like"/>
</dbReference>
<protein>
    <submittedName>
        <fullName evidence="2">L-alanine-DL-glutamate epimerase-like enolase superfamily enzyme</fullName>
    </submittedName>
</protein>
<dbReference type="Gene3D" id="3.30.390.10">
    <property type="entry name" value="Enolase-like, N-terminal domain"/>
    <property type="match status" value="1"/>
</dbReference>
<dbReference type="SFLD" id="SFLDS00001">
    <property type="entry name" value="Enolase"/>
    <property type="match status" value="1"/>
</dbReference>
<dbReference type="InterPro" id="IPR013341">
    <property type="entry name" value="Mandelate_racemase_N_dom"/>
</dbReference>
<dbReference type="PANTHER" id="PTHR48080">
    <property type="entry name" value="D-GALACTONATE DEHYDRATASE-RELATED"/>
    <property type="match status" value="1"/>
</dbReference>